<dbReference type="PANTHER" id="PTHR24198">
    <property type="entry name" value="ANKYRIN REPEAT AND PROTEIN KINASE DOMAIN-CONTAINING PROTEIN"/>
    <property type="match status" value="1"/>
</dbReference>
<dbReference type="InterPro" id="IPR002110">
    <property type="entry name" value="Ankyrin_rpt"/>
</dbReference>
<keyword evidence="1" id="KW-0677">Repeat</keyword>
<organism evidence="3 4">
    <name type="scientific">Carpinus fangiana</name>
    <dbReference type="NCBI Taxonomy" id="176857"/>
    <lineage>
        <taxon>Eukaryota</taxon>
        <taxon>Viridiplantae</taxon>
        <taxon>Streptophyta</taxon>
        <taxon>Embryophyta</taxon>
        <taxon>Tracheophyta</taxon>
        <taxon>Spermatophyta</taxon>
        <taxon>Magnoliopsida</taxon>
        <taxon>eudicotyledons</taxon>
        <taxon>Gunneridae</taxon>
        <taxon>Pentapetalae</taxon>
        <taxon>rosids</taxon>
        <taxon>fabids</taxon>
        <taxon>Fagales</taxon>
        <taxon>Betulaceae</taxon>
        <taxon>Carpinus</taxon>
    </lineage>
</organism>
<dbReference type="OrthoDB" id="426293at2759"/>
<dbReference type="Gene3D" id="1.25.40.20">
    <property type="entry name" value="Ankyrin repeat-containing domain"/>
    <property type="match status" value="2"/>
</dbReference>
<evidence type="ECO:0000256" key="2">
    <source>
        <dbReference type="ARBA" id="ARBA00023043"/>
    </source>
</evidence>
<sequence>MESNETRLHMLATENERTLLEEWTAYQALLDAANHGRAEHLRCLLQDTTMSASTFDTKTQERFSSIVYAALRSTETHNVKEILHILRDGGWDINAASSWIDPPALGDRRVICDITLVHWFLDHGADPNRSAGKLDITPLSIAVQFAPLKIVELLIQHAGAGPRGQLANYATQRPNHDLDTIPILRLLWRSGVPMDNWIFEDHPISQDHLMCRTTPLMNACYVGDTDVVRFLVGLGVNLRKPIWIGSATSIGTEIPIDIAKGSGAEDIVEILQKAMKQDCSHL</sequence>
<gene>
    <name evidence="3" type="ORF">FH972_024051</name>
</gene>
<dbReference type="SMART" id="SM00248">
    <property type="entry name" value="ANK"/>
    <property type="match status" value="3"/>
</dbReference>
<evidence type="ECO:0000313" key="4">
    <source>
        <dbReference type="Proteomes" id="UP000327013"/>
    </source>
</evidence>
<name>A0A5N6KXK9_9ROSI</name>
<accession>A0A5N6KXK9</accession>
<dbReference type="InterPro" id="IPR036770">
    <property type="entry name" value="Ankyrin_rpt-contain_sf"/>
</dbReference>
<dbReference type="SUPFAM" id="SSF48403">
    <property type="entry name" value="Ankyrin repeat"/>
    <property type="match status" value="1"/>
</dbReference>
<comment type="caution">
    <text evidence="3">The sequence shown here is derived from an EMBL/GenBank/DDBJ whole genome shotgun (WGS) entry which is preliminary data.</text>
</comment>
<dbReference type="Pfam" id="PF00023">
    <property type="entry name" value="Ank"/>
    <property type="match status" value="1"/>
</dbReference>
<proteinExistence type="predicted"/>
<protein>
    <submittedName>
        <fullName evidence="3">Uncharacterized protein</fullName>
    </submittedName>
</protein>
<dbReference type="AlphaFoldDB" id="A0A5N6KXK9"/>
<keyword evidence="2" id="KW-0040">ANK repeat</keyword>
<dbReference type="EMBL" id="VIBQ01000016">
    <property type="protein sequence ID" value="KAB8356468.1"/>
    <property type="molecule type" value="Genomic_DNA"/>
</dbReference>
<evidence type="ECO:0000313" key="3">
    <source>
        <dbReference type="EMBL" id="KAB8356468.1"/>
    </source>
</evidence>
<evidence type="ECO:0000256" key="1">
    <source>
        <dbReference type="ARBA" id="ARBA00022737"/>
    </source>
</evidence>
<dbReference type="PANTHER" id="PTHR24198:SF165">
    <property type="entry name" value="ANKYRIN REPEAT-CONTAINING PROTEIN-RELATED"/>
    <property type="match status" value="1"/>
</dbReference>
<dbReference type="Proteomes" id="UP000327013">
    <property type="component" value="Unassembled WGS sequence"/>
</dbReference>
<reference evidence="3 4" key="1">
    <citation type="submission" date="2019-06" db="EMBL/GenBank/DDBJ databases">
        <title>A chromosomal-level reference genome of Carpinus fangiana (Coryloideae, Betulaceae).</title>
        <authorList>
            <person name="Yang X."/>
            <person name="Wang Z."/>
            <person name="Zhang L."/>
            <person name="Hao G."/>
            <person name="Liu J."/>
            <person name="Yang Y."/>
        </authorList>
    </citation>
    <scope>NUCLEOTIDE SEQUENCE [LARGE SCALE GENOMIC DNA]</scope>
    <source>
        <strain evidence="3">Cfa_2016G</strain>
        <tissue evidence="3">Leaf</tissue>
    </source>
</reference>
<keyword evidence="4" id="KW-1185">Reference proteome</keyword>